<dbReference type="InterPro" id="IPR013655">
    <property type="entry name" value="PAS_fold_3"/>
</dbReference>
<dbReference type="PANTHER" id="PTHR41523:SF8">
    <property type="entry name" value="ETHYLENE RESPONSE SENSOR PROTEIN"/>
    <property type="match status" value="1"/>
</dbReference>
<dbReference type="InterPro" id="IPR000014">
    <property type="entry name" value="PAS"/>
</dbReference>
<dbReference type="SUPFAM" id="SSF52172">
    <property type="entry name" value="CheY-like"/>
    <property type="match status" value="1"/>
</dbReference>
<dbReference type="SMART" id="SM00448">
    <property type="entry name" value="REC"/>
    <property type="match status" value="1"/>
</dbReference>
<dbReference type="SMART" id="SM00086">
    <property type="entry name" value="PAC"/>
    <property type="match status" value="1"/>
</dbReference>
<feature type="domain" description="Response regulatory" evidence="17">
    <location>
        <begin position="16"/>
        <end position="132"/>
    </location>
</feature>
<keyword evidence="20" id="KW-1185">Reference proteome</keyword>
<evidence type="ECO:0000256" key="11">
    <source>
        <dbReference type="ARBA" id="ARBA00022777"/>
    </source>
</evidence>
<comment type="caution">
    <text evidence="19">The sequence shown here is derived from an EMBL/GenBank/DDBJ whole genome shotgun (WGS) entry which is preliminary data.</text>
</comment>
<evidence type="ECO:0000256" key="14">
    <source>
        <dbReference type="ARBA" id="ARBA00023026"/>
    </source>
</evidence>
<evidence type="ECO:0000256" key="13">
    <source>
        <dbReference type="ARBA" id="ARBA00022991"/>
    </source>
</evidence>
<dbReference type="PANTHER" id="PTHR41523">
    <property type="entry name" value="TWO-COMPONENT SYSTEM SENSOR PROTEIN"/>
    <property type="match status" value="1"/>
</dbReference>
<dbReference type="EMBL" id="NRSG01000086">
    <property type="protein sequence ID" value="MBK1659157.1"/>
    <property type="molecule type" value="Genomic_DNA"/>
</dbReference>
<name>A0ABS1CXF6_9PROT</name>
<sequence>MTVLPGRPPLEQGSCRILHLEDDPMDAELVAEHLARPGPACMVQLVATRASYAAALAEDSFDVILADYVLPDFDGLAALTMARELAPGTPFIFVSGTLGEEAAVEAVKRGATDYVVKQRLARLPVAVERAMTETRARVGQRETLAALRESEARLRLALSAGRLGAWELDLRSLALKASDTCLANFGRAPGSAFTYDDLRAAIHPDDREAMQAAVAESIAGHGDYDVEYRTVWPDGSVHWVQVRGRTIHAADGTAVGMAGVSLDITERKVTEQKQALLTREVDHRAKNALAVVQATLRLTTAVDMPDYMRKVEGRITALARAQTLLAEDRWAGADLHVLLREELAPFLGSHARAALDGPPLLLPANAAQPLTMAIHELATNAVKYGALSVAEGGLAVSWAVEQRSDQPALLRLRWAEVGGPRVDGAPKRRGFGSRVLDGTVRVQLGGKVSLAWQPTGLICDLEVPIGLDGGRDDRAIGRQAPEM</sequence>
<keyword evidence="6" id="KW-0285">Flavoprotein</keyword>
<dbReference type="EC" id="2.7.13.3" evidence="2"/>
<evidence type="ECO:0000256" key="10">
    <source>
        <dbReference type="ARBA" id="ARBA00022741"/>
    </source>
</evidence>
<dbReference type="SUPFAM" id="SSF55785">
    <property type="entry name" value="PYP-like sensor domain (PAS domain)"/>
    <property type="match status" value="1"/>
</dbReference>
<evidence type="ECO:0000313" key="19">
    <source>
        <dbReference type="EMBL" id="MBK1659157.1"/>
    </source>
</evidence>
<keyword evidence="5" id="KW-0716">Sensory transduction</keyword>
<keyword evidence="11" id="KW-0418">Kinase</keyword>
<dbReference type="Gene3D" id="3.40.50.2300">
    <property type="match status" value="1"/>
</dbReference>
<keyword evidence="12" id="KW-0067">ATP-binding</keyword>
<dbReference type="Pfam" id="PF07536">
    <property type="entry name" value="HWE_HK"/>
    <property type="match status" value="1"/>
</dbReference>
<dbReference type="InterPro" id="IPR001789">
    <property type="entry name" value="Sig_transdc_resp-reg_receiver"/>
</dbReference>
<dbReference type="Gene3D" id="3.30.450.20">
    <property type="entry name" value="PAS domain"/>
    <property type="match status" value="1"/>
</dbReference>
<accession>A0ABS1CXF6</accession>
<evidence type="ECO:0000256" key="8">
    <source>
        <dbReference type="ARBA" id="ARBA00022679"/>
    </source>
</evidence>
<dbReference type="InterPro" id="IPR035965">
    <property type="entry name" value="PAS-like_dom_sf"/>
</dbReference>
<dbReference type="InterPro" id="IPR000700">
    <property type="entry name" value="PAS-assoc_C"/>
</dbReference>
<keyword evidence="3" id="KW-0600">Photoreceptor protein</keyword>
<keyword evidence="7" id="KW-0288">FMN</keyword>
<evidence type="ECO:0000256" key="9">
    <source>
        <dbReference type="ARBA" id="ARBA00022737"/>
    </source>
</evidence>
<dbReference type="InterPro" id="IPR036890">
    <property type="entry name" value="HATPase_C_sf"/>
</dbReference>
<evidence type="ECO:0000256" key="12">
    <source>
        <dbReference type="ARBA" id="ARBA00022840"/>
    </source>
</evidence>
<dbReference type="Pfam" id="PF08447">
    <property type="entry name" value="PAS_3"/>
    <property type="match status" value="1"/>
</dbReference>
<dbReference type="PROSITE" id="PS50110">
    <property type="entry name" value="RESPONSE_REGULATORY"/>
    <property type="match status" value="1"/>
</dbReference>
<evidence type="ECO:0000256" key="5">
    <source>
        <dbReference type="ARBA" id="ARBA00022606"/>
    </source>
</evidence>
<dbReference type="CDD" id="cd00156">
    <property type="entry name" value="REC"/>
    <property type="match status" value="1"/>
</dbReference>
<organism evidence="19 20">
    <name type="scientific">Paracraurococcus ruber</name>
    <dbReference type="NCBI Taxonomy" id="77675"/>
    <lineage>
        <taxon>Bacteria</taxon>
        <taxon>Pseudomonadati</taxon>
        <taxon>Pseudomonadota</taxon>
        <taxon>Alphaproteobacteria</taxon>
        <taxon>Acetobacterales</taxon>
        <taxon>Roseomonadaceae</taxon>
        <taxon>Paracraurococcus</taxon>
    </lineage>
</organism>
<keyword evidence="8" id="KW-0808">Transferase</keyword>
<feature type="modified residue" description="4-aspartylphosphate" evidence="16">
    <location>
        <position position="67"/>
    </location>
</feature>
<evidence type="ECO:0000256" key="15">
    <source>
        <dbReference type="ARBA" id="ARBA00023170"/>
    </source>
</evidence>
<evidence type="ECO:0000313" key="20">
    <source>
        <dbReference type="Proteomes" id="UP000697995"/>
    </source>
</evidence>
<dbReference type="InterPro" id="IPR011102">
    <property type="entry name" value="Sig_transdc_His_kinase_HWE"/>
</dbReference>
<keyword evidence="10" id="KW-0547">Nucleotide-binding</keyword>
<keyword evidence="9" id="KW-0677">Repeat</keyword>
<reference evidence="19 20" key="1">
    <citation type="journal article" date="2020" name="Microorganisms">
        <title>Osmotic Adaptation and Compatible Solute Biosynthesis of Phototrophic Bacteria as Revealed from Genome Analyses.</title>
        <authorList>
            <person name="Imhoff J.F."/>
            <person name="Rahn T."/>
            <person name="Kunzel S."/>
            <person name="Keller A."/>
            <person name="Neulinger S.C."/>
        </authorList>
    </citation>
    <scope>NUCLEOTIDE SEQUENCE [LARGE SCALE GENOMIC DNA]</scope>
    <source>
        <strain evidence="19 20">DSM 15382</strain>
    </source>
</reference>
<evidence type="ECO:0000256" key="3">
    <source>
        <dbReference type="ARBA" id="ARBA00022543"/>
    </source>
</evidence>
<evidence type="ECO:0000256" key="4">
    <source>
        <dbReference type="ARBA" id="ARBA00022553"/>
    </source>
</evidence>
<keyword evidence="13" id="KW-0157">Chromophore</keyword>
<keyword evidence="14" id="KW-0843">Virulence</keyword>
<evidence type="ECO:0000256" key="6">
    <source>
        <dbReference type="ARBA" id="ARBA00022630"/>
    </source>
</evidence>
<evidence type="ECO:0000256" key="16">
    <source>
        <dbReference type="PROSITE-ProRule" id="PRU00169"/>
    </source>
</evidence>
<dbReference type="Proteomes" id="UP000697995">
    <property type="component" value="Unassembled WGS sequence"/>
</dbReference>
<dbReference type="SMART" id="SM00911">
    <property type="entry name" value="HWE_HK"/>
    <property type="match status" value="1"/>
</dbReference>
<dbReference type="Gene3D" id="2.10.70.100">
    <property type="match status" value="1"/>
</dbReference>
<evidence type="ECO:0000256" key="1">
    <source>
        <dbReference type="ARBA" id="ARBA00000085"/>
    </source>
</evidence>
<dbReference type="PROSITE" id="PS50113">
    <property type="entry name" value="PAC"/>
    <property type="match status" value="1"/>
</dbReference>
<dbReference type="RefSeq" id="WP_133220729.1">
    <property type="nucleotide sequence ID" value="NZ_NRSG01000086.1"/>
</dbReference>
<dbReference type="Pfam" id="PF00072">
    <property type="entry name" value="Response_reg"/>
    <property type="match status" value="1"/>
</dbReference>
<dbReference type="InterPro" id="IPR001610">
    <property type="entry name" value="PAC"/>
</dbReference>
<evidence type="ECO:0000259" key="17">
    <source>
        <dbReference type="PROSITE" id="PS50110"/>
    </source>
</evidence>
<evidence type="ECO:0000256" key="2">
    <source>
        <dbReference type="ARBA" id="ARBA00012438"/>
    </source>
</evidence>
<evidence type="ECO:0000256" key="7">
    <source>
        <dbReference type="ARBA" id="ARBA00022643"/>
    </source>
</evidence>
<gene>
    <name evidence="19" type="ORF">CKO45_13025</name>
</gene>
<dbReference type="NCBIfam" id="TIGR00229">
    <property type="entry name" value="sensory_box"/>
    <property type="match status" value="1"/>
</dbReference>
<comment type="catalytic activity">
    <reaction evidence="1">
        <text>ATP + protein L-histidine = ADP + protein N-phospho-L-histidine.</text>
        <dbReference type="EC" id="2.7.13.3"/>
    </reaction>
</comment>
<proteinExistence type="predicted"/>
<evidence type="ECO:0000259" key="18">
    <source>
        <dbReference type="PROSITE" id="PS50113"/>
    </source>
</evidence>
<feature type="domain" description="PAC" evidence="18">
    <location>
        <begin position="224"/>
        <end position="276"/>
    </location>
</feature>
<dbReference type="CDD" id="cd00130">
    <property type="entry name" value="PAS"/>
    <property type="match status" value="1"/>
</dbReference>
<protein>
    <recommendedName>
        <fullName evidence="2">histidine kinase</fullName>
        <ecNumber evidence="2">2.7.13.3</ecNumber>
    </recommendedName>
</protein>
<keyword evidence="15" id="KW-0675">Receptor</keyword>
<dbReference type="InterPro" id="IPR011006">
    <property type="entry name" value="CheY-like_superfamily"/>
</dbReference>
<dbReference type="Gene3D" id="3.30.565.10">
    <property type="entry name" value="Histidine kinase-like ATPase, C-terminal domain"/>
    <property type="match status" value="1"/>
</dbReference>
<keyword evidence="4 16" id="KW-0597">Phosphoprotein</keyword>